<dbReference type="PROSITE" id="PS50109">
    <property type="entry name" value="HIS_KIN"/>
    <property type="match status" value="1"/>
</dbReference>
<dbReference type="Gene3D" id="3.30.565.10">
    <property type="entry name" value="Histidine kinase-like ATPase, C-terminal domain"/>
    <property type="match status" value="1"/>
</dbReference>
<evidence type="ECO:0000259" key="10">
    <source>
        <dbReference type="PROSITE" id="PS50109"/>
    </source>
</evidence>
<dbReference type="InterPro" id="IPR050736">
    <property type="entry name" value="Sensor_HK_Regulatory"/>
</dbReference>
<feature type="transmembrane region" description="Helical" evidence="9">
    <location>
        <begin position="159"/>
        <end position="180"/>
    </location>
</feature>
<feature type="transmembrane region" description="Helical" evidence="9">
    <location>
        <begin position="67"/>
        <end position="85"/>
    </location>
</feature>
<dbReference type="SMART" id="SM00388">
    <property type="entry name" value="HisKA"/>
    <property type="match status" value="1"/>
</dbReference>
<evidence type="ECO:0000256" key="1">
    <source>
        <dbReference type="ARBA" id="ARBA00000085"/>
    </source>
</evidence>
<evidence type="ECO:0000256" key="2">
    <source>
        <dbReference type="ARBA" id="ARBA00012438"/>
    </source>
</evidence>
<comment type="caution">
    <text evidence="11">The sequence shown here is derived from an EMBL/GenBank/DDBJ whole genome shotgun (WGS) entry which is preliminary data.</text>
</comment>
<dbReference type="PANTHER" id="PTHR43711">
    <property type="entry name" value="TWO-COMPONENT HISTIDINE KINASE"/>
    <property type="match status" value="1"/>
</dbReference>
<keyword evidence="9" id="KW-1133">Transmembrane helix</keyword>
<dbReference type="InterPro" id="IPR003661">
    <property type="entry name" value="HisK_dim/P_dom"/>
</dbReference>
<keyword evidence="12" id="KW-1185">Reference proteome</keyword>
<keyword evidence="9" id="KW-0472">Membrane</keyword>
<name>A0A267MCY2_9FIRM</name>
<feature type="domain" description="Histidine kinase" evidence="10">
    <location>
        <begin position="290"/>
        <end position="512"/>
    </location>
</feature>
<dbReference type="RefSeq" id="WP_095135405.1">
    <property type="nucleotide sequence ID" value="NZ_NIBG01000026.1"/>
</dbReference>
<evidence type="ECO:0000256" key="8">
    <source>
        <dbReference type="ARBA" id="ARBA00023012"/>
    </source>
</evidence>
<keyword evidence="3" id="KW-0597">Phosphoprotein</keyword>
<evidence type="ECO:0000256" key="5">
    <source>
        <dbReference type="ARBA" id="ARBA00022741"/>
    </source>
</evidence>
<dbReference type="CDD" id="cd16922">
    <property type="entry name" value="HATPase_EvgS-ArcB-TorS-like"/>
    <property type="match status" value="1"/>
</dbReference>
<dbReference type="Gene3D" id="1.10.287.130">
    <property type="match status" value="1"/>
</dbReference>
<comment type="catalytic activity">
    <reaction evidence="1">
        <text>ATP + protein L-histidine = ADP + protein N-phospho-L-histidine.</text>
        <dbReference type="EC" id="2.7.13.3"/>
    </reaction>
</comment>
<dbReference type="SUPFAM" id="SSF47384">
    <property type="entry name" value="Homodimeric domain of signal transducing histidine kinase"/>
    <property type="match status" value="1"/>
</dbReference>
<keyword evidence="7" id="KW-0067">ATP-binding</keyword>
<evidence type="ECO:0000313" key="12">
    <source>
        <dbReference type="Proteomes" id="UP000216024"/>
    </source>
</evidence>
<evidence type="ECO:0000313" key="11">
    <source>
        <dbReference type="EMBL" id="PAB57416.1"/>
    </source>
</evidence>
<organism evidence="11 12">
    <name type="scientific">Anaeromicrobium sediminis</name>
    <dbReference type="NCBI Taxonomy" id="1478221"/>
    <lineage>
        <taxon>Bacteria</taxon>
        <taxon>Bacillati</taxon>
        <taxon>Bacillota</taxon>
        <taxon>Clostridia</taxon>
        <taxon>Peptostreptococcales</taxon>
        <taxon>Thermotaleaceae</taxon>
        <taxon>Anaeromicrobium</taxon>
    </lineage>
</organism>
<dbReference type="Proteomes" id="UP000216024">
    <property type="component" value="Unassembled WGS sequence"/>
</dbReference>
<keyword evidence="4" id="KW-0808">Transferase</keyword>
<dbReference type="SMART" id="SM00387">
    <property type="entry name" value="HATPase_c"/>
    <property type="match status" value="1"/>
</dbReference>
<dbReference type="InterPro" id="IPR005467">
    <property type="entry name" value="His_kinase_dom"/>
</dbReference>
<dbReference type="AlphaFoldDB" id="A0A267MCY2"/>
<dbReference type="CDD" id="cd00082">
    <property type="entry name" value="HisKA"/>
    <property type="match status" value="1"/>
</dbReference>
<evidence type="ECO:0000256" key="4">
    <source>
        <dbReference type="ARBA" id="ARBA00022679"/>
    </source>
</evidence>
<sequence>MFEKLLRIFNYEFYNIPDKYKREFQEVQIKTNFSRTSMVMNALIVLSFIMLWVDIKYFKELWDENIYYKYLFYSRIAITIFCIIYKVMSIVKDKGFKVESLLLEKIMYKSAIIIILFWCIFASTNAQHIHGQISAYIIGIFSVASILVLYPLESFIIYALTYIIFAGALFLNSSTIYVFLGNLINTLFLIVLAFICSNFRFTFHVKNFINKKIIIKKTMEIKKNNRDLENIVHQRTKELAKTSELLIKEINKRHKAEIDAIKNKTLFKEKESLLNEIMEFEKLRNIFFANISHELRTPINVIFSAQQIIEALPSVIENDERVKLDNYVGTIKQNCYRLIRLIGNLIDITKMDAGYFEIHPKNQDIIKIVEDVTMSVAQYIKDKGLSLIFDTEVEEKYMRVDEDMIERIILNLLSNAVKFTPKDGYIYVNIYDKKKSIIISVKDTGIGISKEAQDKIFDRFVQDNNTISREAEGSGIGLSLVKSLVHMHEGTVSLNSTVGEGTEFLIELPVIYMDIDEEHITRNYEQNIEKIQIEFSDIYK</sequence>
<dbReference type="EC" id="2.7.13.3" evidence="2"/>
<dbReference type="PRINTS" id="PR00344">
    <property type="entry name" value="BCTRLSENSOR"/>
</dbReference>
<feature type="transmembrane region" description="Helical" evidence="9">
    <location>
        <begin position="133"/>
        <end position="152"/>
    </location>
</feature>
<keyword evidence="8" id="KW-0902">Two-component regulatory system</keyword>
<evidence type="ECO:0000256" key="9">
    <source>
        <dbReference type="SAM" id="Phobius"/>
    </source>
</evidence>
<dbReference type="SUPFAM" id="SSF55874">
    <property type="entry name" value="ATPase domain of HSP90 chaperone/DNA topoisomerase II/histidine kinase"/>
    <property type="match status" value="1"/>
</dbReference>
<feature type="transmembrane region" description="Helical" evidence="9">
    <location>
        <begin position="106"/>
        <end position="127"/>
    </location>
</feature>
<dbReference type="InterPro" id="IPR004358">
    <property type="entry name" value="Sig_transdc_His_kin-like_C"/>
</dbReference>
<dbReference type="GO" id="GO:0000155">
    <property type="term" value="F:phosphorelay sensor kinase activity"/>
    <property type="evidence" value="ECO:0007669"/>
    <property type="project" value="InterPro"/>
</dbReference>
<dbReference type="EMBL" id="NIBG01000026">
    <property type="protein sequence ID" value="PAB57416.1"/>
    <property type="molecule type" value="Genomic_DNA"/>
</dbReference>
<dbReference type="InterPro" id="IPR003594">
    <property type="entry name" value="HATPase_dom"/>
</dbReference>
<dbReference type="OrthoDB" id="9813394at2"/>
<feature type="transmembrane region" description="Helical" evidence="9">
    <location>
        <begin position="186"/>
        <end position="203"/>
    </location>
</feature>
<keyword evidence="9" id="KW-0812">Transmembrane</keyword>
<dbReference type="PANTHER" id="PTHR43711:SF26">
    <property type="entry name" value="SENSOR HISTIDINE KINASE RCSC"/>
    <property type="match status" value="1"/>
</dbReference>
<proteinExistence type="predicted"/>
<feature type="transmembrane region" description="Helical" evidence="9">
    <location>
        <begin position="38"/>
        <end position="55"/>
    </location>
</feature>
<dbReference type="FunFam" id="3.30.565.10:FF:000037">
    <property type="entry name" value="Hybrid sensor histidine kinase/response regulator"/>
    <property type="match status" value="1"/>
</dbReference>
<evidence type="ECO:0000256" key="3">
    <source>
        <dbReference type="ARBA" id="ARBA00022553"/>
    </source>
</evidence>
<dbReference type="InterPro" id="IPR036890">
    <property type="entry name" value="HATPase_C_sf"/>
</dbReference>
<dbReference type="Pfam" id="PF02518">
    <property type="entry name" value="HATPase_c"/>
    <property type="match status" value="1"/>
</dbReference>
<dbReference type="InterPro" id="IPR036097">
    <property type="entry name" value="HisK_dim/P_sf"/>
</dbReference>
<keyword evidence="5" id="KW-0547">Nucleotide-binding</keyword>
<reference evidence="11 12" key="1">
    <citation type="submission" date="2017-06" db="EMBL/GenBank/DDBJ databases">
        <title>Draft genome sequence of anaerobic fermentative bacterium Anaeromicrobium sediminis DY2726D isolated from West Pacific Ocean sediments.</title>
        <authorList>
            <person name="Zeng X."/>
        </authorList>
    </citation>
    <scope>NUCLEOTIDE SEQUENCE [LARGE SCALE GENOMIC DNA]</scope>
    <source>
        <strain evidence="11 12">DY2726D</strain>
    </source>
</reference>
<accession>A0A267MCY2</accession>
<evidence type="ECO:0000256" key="6">
    <source>
        <dbReference type="ARBA" id="ARBA00022777"/>
    </source>
</evidence>
<dbReference type="GO" id="GO:0005524">
    <property type="term" value="F:ATP binding"/>
    <property type="evidence" value="ECO:0007669"/>
    <property type="project" value="UniProtKB-KW"/>
</dbReference>
<protein>
    <recommendedName>
        <fullName evidence="2">histidine kinase</fullName>
        <ecNumber evidence="2">2.7.13.3</ecNumber>
    </recommendedName>
</protein>
<gene>
    <name evidence="11" type="ORF">CCE28_19160</name>
</gene>
<dbReference type="Pfam" id="PF00512">
    <property type="entry name" value="HisKA"/>
    <property type="match status" value="1"/>
</dbReference>
<keyword evidence="6" id="KW-0418">Kinase</keyword>
<evidence type="ECO:0000256" key="7">
    <source>
        <dbReference type="ARBA" id="ARBA00022840"/>
    </source>
</evidence>